<evidence type="ECO:0008006" key="3">
    <source>
        <dbReference type="Google" id="ProtNLM"/>
    </source>
</evidence>
<reference evidence="1 2" key="1">
    <citation type="journal article" date="2015" name="Nature">
        <title>rRNA introns, odd ribosomes, and small enigmatic genomes across a large radiation of phyla.</title>
        <authorList>
            <person name="Brown C.T."/>
            <person name="Hug L.A."/>
            <person name="Thomas B.C."/>
            <person name="Sharon I."/>
            <person name="Castelle C.J."/>
            <person name="Singh A."/>
            <person name="Wilkins M.J."/>
            <person name="Williams K.H."/>
            <person name="Banfield J.F."/>
        </authorList>
    </citation>
    <scope>NUCLEOTIDE SEQUENCE [LARGE SCALE GENOMIC DNA]</scope>
</reference>
<comment type="caution">
    <text evidence="1">The sequence shown here is derived from an EMBL/GenBank/DDBJ whole genome shotgun (WGS) entry which is preliminary data.</text>
</comment>
<proteinExistence type="predicted"/>
<evidence type="ECO:0000313" key="2">
    <source>
        <dbReference type="Proteomes" id="UP000034054"/>
    </source>
</evidence>
<sequence length="194" mass="22206">MLYFRRMDQLKVYIAGKVSPTSVFGTHDWRDGFCTALSDLSGVKLVNLDPTKSHPEFTLDETDARLVFGRDCFMIREADLVIVNLTDDISVGGSQEMLIAKHYGRPLVGIAPWGGKFRQREKEISGNVYQDWIHPFIQVPCDVLVETIEELATWITQQTFPLSSISTLSVLDESIQHYLDQYYEHDQYLKTRGL</sequence>
<dbReference type="EMBL" id="LCRH01000059">
    <property type="protein sequence ID" value="KKW31372.1"/>
    <property type="molecule type" value="Genomic_DNA"/>
</dbReference>
<organism evidence="1 2">
    <name type="scientific">Candidatus Uhrbacteria bacterium GW2011_GWA2_52_8d</name>
    <dbReference type="NCBI Taxonomy" id="1618979"/>
    <lineage>
        <taxon>Bacteria</taxon>
        <taxon>Candidatus Uhriibacteriota</taxon>
    </lineage>
</organism>
<name>A0A0G1ZST4_9BACT</name>
<dbReference type="Gene3D" id="3.40.50.450">
    <property type="match status" value="1"/>
</dbReference>
<evidence type="ECO:0000313" key="1">
    <source>
        <dbReference type="EMBL" id="KKW31372.1"/>
    </source>
</evidence>
<protein>
    <recommendedName>
        <fullName evidence="3">Nucleoside 2-deoxyribosyltransferase</fullName>
    </recommendedName>
</protein>
<dbReference type="SUPFAM" id="SSF52309">
    <property type="entry name" value="N-(deoxy)ribosyltransferase-like"/>
    <property type="match status" value="1"/>
</dbReference>
<gene>
    <name evidence="1" type="ORF">UY76_C0059G0005</name>
</gene>
<dbReference type="Proteomes" id="UP000034054">
    <property type="component" value="Unassembled WGS sequence"/>
</dbReference>
<dbReference type="AlphaFoldDB" id="A0A0G1ZST4"/>
<accession>A0A0G1ZST4</accession>